<reference evidence="3" key="1">
    <citation type="submission" date="2014-03" db="EMBL/GenBank/DDBJ databases">
        <authorList>
            <person name="Casaregola S."/>
        </authorList>
    </citation>
    <scope>NUCLEOTIDE SEQUENCE [LARGE SCALE GENOMIC DNA]</scope>
    <source>
        <strain evidence="3">CLIB 918</strain>
    </source>
</reference>
<name>A0A0J9XHY6_GEOCN</name>
<keyword evidence="2" id="KW-0472">Membrane</keyword>
<dbReference type="EMBL" id="CCBN010000018">
    <property type="protein sequence ID" value="CDO56954.1"/>
    <property type="molecule type" value="Genomic_DNA"/>
</dbReference>
<comment type="caution">
    <text evidence="3">The sequence shown here is derived from an EMBL/GenBank/DDBJ whole genome shotgun (WGS) entry which is preliminary data.</text>
</comment>
<evidence type="ECO:0000256" key="2">
    <source>
        <dbReference type="SAM" id="Phobius"/>
    </source>
</evidence>
<feature type="region of interest" description="Disordered" evidence="1">
    <location>
        <begin position="379"/>
        <end position="401"/>
    </location>
</feature>
<gene>
    <name evidence="3" type="ORF">BN980_GECA18s00054g</name>
</gene>
<sequence>MKSPAWILIPSAIIIVYSYLVIVPGVFDFDFPSISSINLHSLQLSPEAQQAVRHQTGNSAPGYVVHLFNYCEYYYVDPERPDPSQMKVTCPNSPSLGFYFDFQTVLGIPDKITQDQSSTQAETLAEFNSSLKKFKRTSILYAFLTLVMVFSRLSLVSLIVPLRLAQLRLPYDRSSTLQNRFLTLRGLFSLSYIFTFVSANLQVALAMLHYRTYFYKGMYDTMGNAGVETTLSKSALAYTFIVLILGYIELYPAITYMSQRPSIPKGFRSDPMDDPEAHDLDSLNESFNSATSETFFDYPEASHEKYNTTTHVVPGSSSAYGHGDYEIESICSCDESLASLTTPSLPSLQACSTNQSGFESTSSVVSEVSTTFQYGDIHTTSSSSAPSIRSMSSTTESPLSR</sequence>
<keyword evidence="4" id="KW-1185">Reference proteome</keyword>
<evidence type="ECO:0000313" key="3">
    <source>
        <dbReference type="EMBL" id="CDO56954.1"/>
    </source>
</evidence>
<evidence type="ECO:0000256" key="1">
    <source>
        <dbReference type="SAM" id="MobiDB-lite"/>
    </source>
</evidence>
<organism evidence="3 4">
    <name type="scientific">Geotrichum candidum</name>
    <name type="common">Oospora lactis</name>
    <name type="synonym">Dipodascus geotrichum</name>
    <dbReference type="NCBI Taxonomy" id="1173061"/>
    <lineage>
        <taxon>Eukaryota</taxon>
        <taxon>Fungi</taxon>
        <taxon>Dikarya</taxon>
        <taxon>Ascomycota</taxon>
        <taxon>Saccharomycotina</taxon>
        <taxon>Dipodascomycetes</taxon>
        <taxon>Dipodascales</taxon>
        <taxon>Dipodascaceae</taxon>
        <taxon>Geotrichum</taxon>
    </lineage>
</organism>
<feature type="transmembrane region" description="Helical" evidence="2">
    <location>
        <begin position="182"/>
        <end position="208"/>
    </location>
</feature>
<keyword evidence="2" id="KW-1133">Transmembrane helix</keyword>
<feature type="compositionally biased region" description="Low complexity" evidence="1">
    <location>
        <begin position="379"/>
        <end position="395"/>
    </location>
</feature>
<dbReference type="Proteomes" id="UP000242525">
    <property type="component" value="Unassembled WGS sequence"/>
</dbReference>
<evidence type="ECO:0000313" key="4">
    <source>
        <dbReference type="Proteomes" id="UP000242525"/>
    </source>
</evidence>
<dbReference type="AlphaFoldDB" id="A0A0J9XHY6"/>
<feature type="transmembrane region" description="Helical" evidence="2">
    <location>
        <begin position="235"/>
        <end position="254"/>
    </location>
</feature>
<proteinExistence type="predicted"/>
<feature type="transmembrane region" description="Helical" evidence="2">
    <location>
        <begin position="6"/>
        <end position="27"/>
    </location>
</feature>
<protein>
    <submittedName>
        <fullName evidence="3">Uncharacterized protein</fullName>
    </submittedName>
</protein>
<accession>A0A0J9XHY6</accession>
<feature type="transmembrane region" description="Helical" evidence="2">
    <location>
        <begin position="139"/>
        <end position="162"/>
    </location>
</feature>
<keyword evidence="2" id="KW-0812">Transmembrane</keyword>